<proteinExistence type="predicted"/>
<evidence type="ECO:0000313" key="1">
    <source>
        <dbReference type="EMBL" id="JAH26125.1"/>
    </source>
</evidence>
<protein>
    <submittedName>
        <fullName evidence="1">Uncharacterized protein</fullName>
    </submittedName>
</protein>
<dbReference type="EMBL" id="GBXM01082452">
    <property type="protein sequence ID" value="JAH26125.1"/>
    <property type="molecule type" value="Transcribed_RNA"/>
</dbReference>
<sequence length="29" mass="3422">MFKYKGKIYISLIYTCQASDSPFSLFWAL</sequence>
<dbReference type="AlphaFoldDB" id="A0A0E9RCA0"/>
<accession>A0A0E9RCA0</accession>
<reference evidence="1" key="1">
    <citation type="submission" date="2014-11" db="EMBL/GenBank/DDBJ databases">
        <authorList>
            <person name="Amaro Gonzalez C."/>
        </authorList>
    </citation>
    <scope>NUCLEOTIDE SEQUENCE</scope>
</reference>
<name>A0A0E9RCA0_ANGAN</name>
<reference evidence="1" key="2">
    <citation type="journal article" date="2015" name="Fish Shellfish Immunol.">
        <title>Early steps in the European eel (Anguilla anguilla)-Vibrio vulnificus interaction in the gills: Role of the RtxA13 toxin.</title>
        <authorList>
            <person name="Callol A."/>
            <person name="Pajuelo D."/>
            <person name="Ebbesson L."/>
            <person name="Teles M."/>
            <person name="MacKenzie S."/>
            <person name="Amaro C."/>
        </authorList>
    </citation>
    <scope>NUCLEOTIDE SEQUENCE</scope>
</reference>
<organism evidence="1">
    <name type="scientific">Anguilla anguilla</name>
    <name type="common">European freshwater eel</name>
    <name type="synonym">Muraena anguilla</name>
    <dbReference type="NCBI Taxonomy" id="7936"/>
    <lineage>
        <taxon>Eukaryota</taxon>
        <taxon>Metazoa</taxon>
        <taxon>Chordata</taxon>
        <taxon>Craniata</taxon>
        <taxon>Vertebrata</taxon>
        <taxon>Euteleostomi</taxon>
        <taxon>Actinopterygii</taxon>
        <taxon>Neopterygii</taxon>
        <taxon>Teleostei</taxon>
        <taxon>Anguilliformes</taxon>
        <taxon>Anguillidae</taxon>
        <taxon>Anguilla</taxon>
    </lineage>
</organism>